<dbReference type="PROSITE" id="PS00329">
    <property type="entry name" value="HSP70_2"/>
    <property type="match status" value="1"/>
</dbReference>
<reference evidence="4 5" key="1">
    <citation type="submission" date="2023-10" db="EMBL/GenBank/DDBJ databases">
        <title>Rubellicoccus peritrichatus gen. nov., sp. nov., isolated from an algae of coral reef tank.</title>
        <authorList>
            <person name="Luo J."/>
        </authorList>
    </citation>
    <scope>NUCLEOTIDE SEQUENCE [LARGE SCALE GENOMIC DNA]</scope>
    <source>
        <strain evidence="4 5">CR14</strain>
    </source>
</reference>
<evidence type="ECO:0000313" key="4">
    <source>
        <dbReference type="EMBL" id="WOO39500.1"/>
    </source>
</evidence>
<comment type="similarity">
    <text evidence="1">Belongs to the heat shock protein 70 family.</text>
</comment>
<dbReference type="Gene3D" id="3.30.420.40">
    <property type="match status" value="4"/>
</dbReference>
<dbReference type="RefSeq" id="WP_317831416.1">
    <property type="nucleotide sequence ID" value="NZ_CP136920.1"/>
</dbReference>
<keyword evidence="3" id="KW-0067">ATP-binding</keyword>
<evidence type="ECO:0000256" key="2">
    <source>
        <dbReference type="ARBA" id="ARBA00022741"/>
    </source>
</evidence>
<dbReference type="GO" id="GO:0005524">
    <property type="term" value="F:ATP binding"/>
    <property type="evidence" value="ECO:0007669"/>
    <property type="project" value="UniProtKB-KW"/>
</dbReference>
<evidence type="ECO:0000256" key="3">
    <source>
        <dbReference type="ARBA" id="ARBA00022840"/>
    </source>
</evidence>
<proteinExistence type="inferred from homology"/>
<dbReference type="AlphaFoldDB" id="A0AAQ3L5E9"/>
<dbReference type="GO" id="GO:0140662">
    <property type="term" value="F:ATP-dependent protein folding chaperone"/>
    <property type="evidence" value="ECO:0007669"/>
    <property type="project" value="InterPro"/>
</dbReference>
<dbReference type="InterPro" id="IPR013126">
    <property type="entry name" value="Hsp_70_fam"/>
</dbReference>
<dbReference type="InterPro" id="IPR018181">
    <property type="entry name" value="Heat_shock_70_CS"/>
</dbReference>
<dbReference type="PANTHER" id="PTHR19375">
    <property type="entry name" value="HEAT SHOCK PROTEIN 70KDA"/>
    <property type="match status" value="1"/>
</dbReference>
<dbReference type="Proteomes" id="UP001304300">
    <property type="component" value="Chromosome"/>
</dbReference>
<dbReference type="InterPro" id="IPR043129">
    <property type="entry name" value="ATPase_NBD"/>
</dbReference>
<evidence type="ECO:0000313" key="5">
    <source>
        <dbReference type="Proteomes" id="UP001304300"/>
    </source>
</evidence>
<dbReference type="SUPFAM" id="SSF53067">
    <property type="entry name" value="Actin-like ATPase domain"/>
    <property type="match status" value="2"/>
</dbReference>
<dbReference type="Pfam" id="PF00012">
    <property type="entry name" value="HSP70"/>
    <property type="match status" value="2"/>
</dbReference>
<dbReference type="KEGG" id="puo:RZN69_12825"/>
<protein>
    <submittedName>
        <fullName evidence="4">Hsp70 family protein</fullName>
    </submittedName>
</protein>
<keyword evidence="2" id="KW-0547">Nucleotide-binding</keyword>
<sequence length="474" mass="52214">MQKFSFSRIEEGQIGIGVDFGTSNSSVAIFDGKELRCLTIEEGDHALKLIPTAIYISKDLLPTIGLSGIEQYLQDNRNRQIKLKQESVGAFDMTLGFGGDGDAQTITVQANAWTDQNIPGRLFRGIKSWLGNSDVDRVKIFNKSFNITALITPILLKLKETYSPFAESKIDIHVGRPVNFVGDSQESNRQAISRLTDSCRFAEIKNPIFCEEPVAAAMSFLHTHSVEVDSKYLVFDFGGGTLDLTVLSITQNGFSVLATGGIGLGGNMIDCMIYKKMIFPEIGLGVKVSRNANAKQEKTDFRFSDYAERLIDWQNAYQLNTPRLRNQINVGMKEGGEAEIKLKRLRGIIVDNLSYEILRAIESAKIELSNQTETIISVPGIDLEVPFTRQDFDEILKAPLKDIDTLLSDVLSKANVSKDELTGVVCTGGSSEIPAIRNHLEALLHIPIIRHDAFTGIAAGLAIANYYGYDSSST</sequence>
<gene>
    <name evidence="4" type="ORF">RZN69_12825</name>
</gene>
<dbReference type="EMBL" id="CP136920">
    <property type="protein sequence ID" value="WOO39500.1"/>
    <property type="molecule type" value="Genomic_DNA"/>
</dbReference>
<evidence type="ECO:0000256" key="1">
    <source>
        <dbReference type="ARBA" id="ARBA00007381"/>
    </source>
</evidence>
<name>A0AAQ3L5E9_9BACT</name>
<accession>A0AAQ3L5E9</accession>
<keyword evidence="5" id="KW-1185">Reference proteome</keyword>
<organism evidence="4 5">
    <name type="scientific">Rubellicoccus peritrichatus</name>
    <dbReference type="NCBI Taxonomy" id="3080537"/>
    <lineage>
        <taxon>Bacteria</taxon>
        <taxon>Pseudomonadati</taxon>
        <taxon>Verrucomicrobiota</taxon>
        <taxon>Opitutia</taxon>
        <taxon>Puniceicoccales</taxon>
        <taxon>Cerasicoccaceae</taxon>
        <taxon>Rubellicoccus</taxon>
    </lineage>
</organism>
<dbReference type="Gene3D" id="3.90.640.10">
    <property type="entry name" value="Actin, Chain A, domain 4"/>
    <property type="match status" value="1"/>
</dbReference>